<gene>
    <name evidence="2" type="ORF">WA026_005260</name>
</gene>
<keyword evidence="3" id="KW-1185">Reference proteome</keyword>
<feature type="compositionally biased region" description="Polar residues" evidence="1">
    <location>
        <begin position="148"/>
        <end position="162"/>
    </location>
</feature>
<evidence type="ECO:0000313" key="3">
    <source>
        <dbReference type="Proteomes" id="UP001431783"/>
    </source>
</evidence>
<proteinExistence type="predicted"/>
<feature type="compositionally biased region" description="Pro residues" evidence="1">
    <location>
        <begin position="68"/>
        <end position="77"/>
    </location>
</feature>
<comment type="caution">
    <text evidence="2">The sequence shown here is derived from an EMBL/GenBank/DDBJ whole genome shotgun (WGS) entry which is preliminary data.</text>
</comment>
<reference evidence="2 3" key="1">
    <citation type="submission" date="2023-03" db="EMBL/GenBank/DDBJ databases">
        <title>Genome insight into feeding habits of ladybird beetles.</title>
        <authorList>
            <person name="Li H.-S."/>
            <person name="Huang Y.-H."/>
            <person name="Pang H."/>
        </authorList>
    </citation>
    <scope>NUCLEOTIDE SEQUENCE [LARGE SCALE GENOMIC DNA]</scope>
    <source>
        <strain evidence="2">SYSU_2023b</strain>
        <tissue evidence="2">Whole body</tissue>
    </source>
</reference>
<organism evidence="2 3">
    <name type="scientific">Henosepilachna vigintioctopunctata</name>
    <dbReference type="NCBI Taxonomy" id="420089"/>
    <lineage>
        <taxon>Eukaryota</taxon>
        <taxon>Metazoa</taxon>
        <taxon>Ecdysozoa</taxon>
        <taxon>Arthropoda</taxon>
        <taxon>Hexapoda</taxon>
        <taxon>Insecta</taxon>
        <taxon>Pterygota</taxon>
        <taxon>Neoptera</taxon>
        <taxon>Endopterygota</taxon>
        <taxon>Coleoptera</taxon>
        <taxon>Polyphaga</taxon>
        <taxon>Cucujiformia</taxon>
        <taxon>Coccinelloidea</taxon>
        <taxon>Coccinellidae</taxon>
        <taxon>Epilachninae</taxon>
        <taxon>Epilachnini</taxon>
        <taxon>Henosepilachna</taxon>
    </lineage>
</organism>
<feature type="region of interest" description="Disordered" evidence="1">
    <location>
        <begin position="125"/>
        <end position="188"/>
    </location>
</feature>
<evidence type="ECO:0000256" key="1">
    <source>
        <dbReference type="SAM" id="MobiDB-lite"/>
    </source>
</evidence>
<feature type="compositionally biased region" description="Polar residues" evidence="1">
    <location>
        <begin position="128"/>
        <end position="140"/>
    </location>
</feature>
<name>A0AAW1UTE5_9CUCU</name>
<dbReference type="Proteomes" id="UP001431783">
    <property type="component" value="Unassembled WGS sequence"/>
</dbReference>
<protein>
    <submittedName>
        <fullName evidence="2">Uncharacterized protein</fullName>
    </submittedName>
</protein>
<dbReference type="AlphaFoldDB" id="A0AAW1UTE5"/>
<evidence type="ECO:0000313" key="2">
    <source>
        <dbReference type="EMBL" id="KAK9884310.1"/>
    </source>
</evidence>
<feature type="region of interest" description="Disordered" evidence="1">
    <location>
        <begin position="61"/>
        <end position="90"/>
    </location>
</feature>
<dbReference type="EMBL" id="JARQZJ010000092">
    <property type="protein sequence ID" value="KAK9884310.1"/>
    <property type="molecule type" value="Genomic_DNA"/>
</dbReference>
<accession>A0AAW1UTE5</accession>
<sequence>MIKKFRNQVLSEHQEAGIRRERNNDLIFDLDIIPRTEATKTGLRIEKFWKLFENFNFHLPSTESTTPIQPPTPPSTPLSPKSSDLSKYTSGLPNIPNLTITASSQNFSTKSPLHILKKFKTINGEGKTASSSDGCNSSMEFNDGKGENASQGSTRNMFSGYSPSFPYGQIKTENSCSPPFEQSPLNGE</sequence>